<dbReference type="InterPro" id="IPR023210">
    <property type="entry name" value="NADP_OxRdtase_dom"/>
</dbReference>
<dbReference type="PRINTS" id="PR00069">
    <property type="entry name" value="ALDKETRDTASE"/>
</dbReference>
<dbReference type="Proteomes" id="UP001163798">
    <property type="component" value="Unassembled WGS sequence"/>
</dbReference>
<dbReference type="PANTHER" id="PTHR43625">
    <property type="entry name" value="AFLATOXIN B1 ALDEHYDE REDUCTASE"/>
    <property type="match status" value="1"/>
</dbReference>
<accession>A0AA38NLN7</accession>
<protein>
    <submittedName>
        <fullName evidence="4">NADP-dependent oxidoreductase domain-containing protein</fullName>
    </submittedName>
</protein>
<dbReference type="InterPro" id="IPR020471">
    <property type="entry name" value="AKR"/>
</dbReference>
<keyword evidence="1" id="KW-0560">Oxidoreductase</keyword>
<dbReference type="AlphaFoldDB" id="A0AA38NLN7"/>
<feature type="compositionally biased region" description="Polar residues" evidence="2">
    <location>
        <begin position="25"/>
        <end position="36"/>
    </location>
</feature>
<dbReference type="SUPFAM" id="SSF51430">
    <property type="entry name" value="NAD(P)-linked oxidoreductase"/>
    <property type="match status" value="1"/>
</dbReference>
<dbReference type="Gene3D" id="3.20.20.100">
    <property type="entry name" value="NADP-dependent oxidoreductase domain"/>
    <property type="match status" value="1"/>
</dbReference>
<evidence type="ECO:0000259" key="3">
    <source>
        <dbReference type="Pfam" id="PF00248"/>
    </source>
</evidence>
<sequence length="400" mass="44111">MELAAVTAVTSTNTLHSPNRHIHSPNRQPPSSIATRTSKRVSHILRAEPSDTTEPSSFVLTMSLPLRKIGDTQVSAIGFGAMGLSGFYGEAVTSDEDRFKVLDAAFEKGCRLWDTADIYNDNEELIGKWLKRTGNRDKVFIATKVGYYHKPEVRLVNGDADYILEAANKSLKKLDIPTVDLLYLHRADVTVPIEVTVGAMAQLVKEGKVKYLGLSEVSVSTIRRAHAVHPISAVQVEYSPFNLEIEDEQIGVLKVCRELGITIVAYSPLGRGILTGQVKSAADFPEGDFRKIFPKYSQENFPNILKLADGLKEIGKKHNATAGQVALAWLLAQGDDIIPIPGTKKVKYLEENVGAVNVKLSEEDLKLVREYIEKSDATKGARYPEWGMHLAYADTPELPK</sequence>
<proteinExistence type="predicted"/>
<name>A0AA38NLN7_9AGAR</name>
<dbReference type="InterPro" id="IPR050791">
    <property type="entry name" value="Aldo-Keto_reductase"/>
</dbReference>
<gene>
    <name evidence="4" type="ORF">GGU10DRAFT_357601</name>
</gene>
<dbReference type="GO" id="GO:0005737">
    <property type="term" value="C:cytoplasm"/>
    <property type="evidence" value="ECO:0007669"/>
    <property type="project" value="TreeGrafter"/>
</dbReference>
<evidence type="ECO:0000256" key="1">
    <source>
        <dbReference type="ARBA" id="ARBA00023002"/>
    </source>
</evidence>
<dbReference type="InterPro" id="IPR036812">
    <property type="entry name" value="NAD(P)_OxRdtase_dom_sf"/>
</dbReference>
<evidence type="ECO:0000313" key="5">
    <source>
        <dbReference type="Proteomes" id="UP001163798"/>
    </source>
</evidence>
<dbReference type="EMBL" id="MU793373">
    <property type="protein sequence ID" value="KAJ3784534.1"/>
    <property type="molecule type" value="Genomic_DNA"/>
</dbReference>
<evidence type="ECO:0000313" key="4">
    <source>
        <dbReference type="EMBL" id="KAJ3784534.1"/>
    </source>
</evidence>
<feature type="domain" description="NADP-dependent oxidoreductase" evidence="3">
    <location>
        <begin position="77"/>
        <end position="371"/>
    </location>
</feature>
<organism evidence="4 5">
    <name type="scientific">Lentinula aff. detonsa</name>
    <dbReference type="NCBI Taxonomy" id="2804958"/>
    <lineage>
        <taxon>Eukaryota</taxon>
        <taxon>Fungi</taxon>
        <taxon>Dikarya</taxon>
        <taxon>Basidiomycota</taxon>
        <taxon>Agaricomycotina</taxon>
        <taxon>Agaricomycetes</taxon>
        <taxon>Agaricomycetidae</taxon>
        <taxon>Agaricales</taxon>
        <taxon>Marasmiineae</taxon>
        <taxon>Omphalotaceae</taxon>
        <taxon>Lentinula</taxon>
    </lineage>
</organism>
<reference evidence="4" key="1">
    <citation type="submission" date="2022-08" db="EMBL/GenBank/DDBJ databases">
        <authorList>
            <consortium name="DOE Joint Genome Institute"/>
            <person name="Min B."/>
            <person name="Riley R."/>
            <person name="Sierra-Patev S."/>
            <person name="Naranjo-Ortiz M."/>
            <person name="Looney B."/>
            <person name="Konkel Z."/>
            <person name="Slot J.C."/>
            <person name="Sakamoto Y."/>
            <person name="Steenwyk J.L."/>
            <person name="Rokas A."/>
            <person name="Carro J."/>
            <person name="Camarero S."/>
            <person name="Ferreira P."/>
            <person name="Molpeceres G."/>
            <person name="Ruiz-Duenas F.J."/>
            <person name="Serrano A."/>
            <person name="Henrissat B."/>
            <person name="Drula E."/>
            <person name="Hughes K.W."/>
            <person name="Mata J.L."/>
            <person name="Ishikawa N.K."/>
            <person name="Vargas-Isla R."/>
            <person name="Ushijima S."/>
            <person name="Smith C.A."/>
            <person name="Ahrendt S."/>
            <person name="Andreopoulos W."/>
            <person name="He G."/>
            <person name="Labutti K."/>
            <person name="Lipzen A."/>
            <person name="Ng V."/>
            <person name="Sandor L."/>
            <person name="Barry K."/>
            <person name="Martinez A.T."/>
            <person name="Xiao Y."/>
            <person name="Gibbons J.G."/>
            <person name="Terashima K."/>
            <person name="Hibbett D.S."/>
            <person name="Grigoriev I.V."/>
        </authorList>
    </citation>
    <scope>NUCLEOTIDE SEQUENCE</scope>
    <source>
        <strain evidence="4">TFB10291</strain>
    </source>
</reference>
<dbReference type="GO" id="GO:0016491">
    <property type="term" value="F:oxidoreductase activity"/>
    <property type="evidence" value="ECO:0007669"/>
    <property type="project" value="UniProtKB-KW"/>
</dbReference>
<feature type="region of interest" description="Disordered" evidence="2">
    <location>
        <begin position="9"/>
        <end position="38"/>
    </location>
</feature>
<dbReference type="Pfam" id="PF00248">
    <property type="entry name" value="Aldo_ket_red"/>
    <property type="match status" value="1"/>
</dbReference>
<comment type="caution">
    <text evidence="4">The sequence shown here is derived from an EMBL/GenBank/DDBJ whole genome shotgun (WGS) entry which is preliminary data.</text>
</comment>
<evidence type="ECO:0000256" key="2">
    <source>
        <dbReference type="SAM" id="MobiDB-lite"/>
    </source>
</evidence>
<keyword evidence="5" id="KW-1185">Reference proteome</keyword>
<dbReference type="PANTHER" id="PTHR43625:SF40">
    <property type="entry name" value="ALDO-KETO REDUCTASE YAKC [NADP(+)]"/>
    <property type="match status" value="1"/>
</dbReference>